<organism evidence="3 4">
    <name type="scientific">Croceicoccus mobilis</name>
    <dbReference type="NCBI Taxonomy" id="1703339"/>
    <lineage>
        <taxon>Bacteria</taxon>
        <taxon>Pseudomonadati</taxon>
        <taxon>Pseudomonadota</taxon>
        <taxon>Alphaproteobacteria</taxon>
        <taxon>Sphingomonadales</taxon>
        <taxon>Erythrobacteraceae</taxon>
        <taxon>Croceicoccus</taxon>
    </lineage>
</organism>
<dbReference type="PANTHER" id="PTHR42760">
    <property type="entry name" value="SHORT-CHAIN DEHYDROGENASES/REDUCTASES FAMILY MEMBER"/>
    <property type="match status" value="1"/>
</dbReference>
<dbReference type="Gene3D" id="3.40.50.720">
    <property type="entry name" value="NAD(P)-binding Rossmann-like Domain"/>
    <property type="match status" value="1"/>
</dbReference>
<dbReference type="PANTHER" id="PTHR42760:SF133">
    <property type="entry name" value="3-OXOACYL-[ACYL-CARRIER-PROTEIN] REDUCTASE"/>
    <property type="match status" value="1"/>
</dbReference>
<accession>A0A916YP90</accession>
<keyword evidence="2" id="KW-0560">Oxidoreductase</keyword>
<dbReference type="PRINTS" id="PR00081">
    <property type="entry name" value="GDHRDH"/>
</dbReference>
<evidence type="ECO:0000256" key="1">
    <source>
        <dbReference type="ARBA" id="ARBA00006484"/>
    </source>
</evidence>
<dbReference type="InterPro" id="IPR036291">
    <property type="entry name" value="NAD(P)-bd_dom_sf"/>
</dbReference>
<proteinExistence type="inferred from homology"/>
<comment type="similarity">
    <text evidence="1">Belongs to the short-chain dehydrogenases/reductases (SDR) family.</text>
</comment>
<dbReference type="AlphaFoldDB" id="A0A916YP90"/>
<sequence length="325" mass="33562">MTGRGHRGKGLSQFLNHWAVVSPQLRPANRAFAARAAAKGALGGPHIRDLSDAWARCHDLMRRPAIITAAAMKPETSPAAGQPMPTALVTGSSRGIGAAIASALEARGLAVIRHGTRAAGPMTLAADLSDAAATARLWDDACALAADTASGRIDVLVNNAGVFEASPISGTDAYWLAEWERCLRVNLTSAAQLSRLAVKGWLEGGLPGRLVNIASRSAYRGDSPDHWHYAAAKAGEVAMTKTIARAYAKKGILAFAICPGFTDSSGGNAEDYLASRGGPALLNDIPLGRVALPTEIAAMAAFCASDAPPSMTGAVLDANGASYVR</sequence>
<evidence type="ECO:0000313" key="3">
    <source>
        <dbReference type="EMBL" id="GGD55192.1"/>
    </source>
</evidence>
<reference evidence="3" key="2">
    <citation type="submission" date="2020-09" db="EMBL/GenBank/DDBJ databases">
        <authorList>
            <person name="Sun Q."/>
            <person name="Zhou Y."/>
        </authorList>
    </citation>
    <scope>NUCLEOTIDE SEQUENCE</scope>
    <source>
        <strain evidence="3">CGMCC 1.15360</strain>
    </source>
</reference>
<evidence type="ECO:0000256" key="2">
    <source>
        <dbReference type="ARBA" id="ARBA00023002"/>
    </source>
</evidence>
<dbReference type="PRINTS" id="PR00080">
    <property type="entry name" value="SDRFAMILY"/>
</dbReference>
<name>A0A916YP90_9SPHN</name>
<evidence type="ECO:0000313" key="4">
    <source>
        <dbReference type="Proteomes" id="UP000612349"/>
    </source>
</evidence>
<protein>
    <recommendedName>
        <fullName evidence="5">3-oxoacyl-ACP reductase</fullName>
    </recommendedName>
</protein>
<dbReference type="SUPFAM" id="SSF51735">
    <property type="entry name" value="NAD(P)-binding Rossmann-fold domains"/>
    <property type="match status" value="1"/>
</dbReference>
<comment type="caution">
    <text evidence="3">The sequence shown here is derived from an EMBL/GenBank/DDBJ whole genome shotgun (WGS) entry which is preliminary data.</text>
</comment>
<dbReference type="Proteomes" id="UP000612349">
    <property type="component" value="Unassembled WGS sequence"/>
</dbReference>
<dbReference type="InterPro" id="IPR002347">
    <property type="entry name" value="SDR_fam"/>
</dbReference>
<dbReference type="EMBL" id="BMIP01000001">
    <property type="protein sequence ID" value="GGD55192.1"/>
    <property type="molecule type" value="Genomic_DNA"/>
</dbReference>
<dbReference type="Pfam" id="PF13561">
    <property type="entry name" value="adh_short_C2"/>
    <property type="match status" value="1"/>
</dbReference>
<evidence type="ECO:0008006" key="5">
    <source>
        <dbReference type="Google" id="ProtNLM"/>
    </source>
</evidence>
<keyword evidence="4" id="KW-1185">Reference proteome</keyword>
<reference evidence="3" key="1">
    <citation type="journal article" date="2014" name="Int. J. Syst. Evol. Microbiol.">
        <title>Complete genome sequence of Corynebacterium casei LMG S-19264T (=DSM 44701T), isolated from a smear-ripened cheese.</title>
        <authorList>
            <consortium name="US DOE Joint Genome Institute (JGI-PGF)"/>
            <person name="Walter F."/>
            <person name="Albersmeier A."/>
            <person name="Kalinowski J."/>
            <person name="Ruckert C."/>
        </authorList>
    </citation>
    <scope>NUCLEOTIDE SEQUENCE</scope>
    <source>
        <strain evidence="3">CGMCC 1.15360</strain>
    </source>
</reference>
<gene>
    <name evidence="3" type="ORF">GCM10010990_00390</name>
</gene>
<dbReference type="GO" id="GO:0016616">
    <property type="term" value="F:oxidoreductase activity, acting on the CH-OH group of donors, NAD or NADP as acceptor"/>
    <property type="evidence" value="ECO:0007669"/>
    <property type="project" value="TreeGrafter"/>
</dbReference>